<dbReference type="PANTHER" id="PTHR30069:SF27">
    <property type="entry name" value="BLL4766 PROTEIN"/>
    <property type="match status" value="1"/>
</dbReference>
<keyword evidence="7 10" id="KW-0472">Membrane</keyword>
<evidence type="ECO:0000256" key="9">
    <source>
        <dbReference type="ARBA" id="ARBA00023237"/>
    </source>
</evidence>
<dbReference type="Gene3D" id="2.40.170.20">
    <property type="entry name" value="TonB-dependent receptor, beta-barrel domain"/>
    <property type="match status" value="1"/>
</dbReference>
<keyword evidence="8 14" id="KW-0675">Receptor</keyword>
<gene>
    <name evidence="14" type="ORF">I8J34_14725</name>
</gene>
<accession>A0A944DGI5</accession>
<keyword evidence="6 11" id="KW-0798">TonB box</keyword>
<dbReference type="GO" id="GO:0044718">
    <property type="term" value="P:siderophore transmembrane transport"/>
    <property type="evidence" value="ECO:0007669"/>
    <property type="project" value="TreeGrafter"/>
</dbReference>
<dbReference type="PROSITE" id="PS52016">
    <property type="entry name" value="TONB_DEPENDENT_REC_3"/>
    <property type="match status" value="1"/>
</dbReference>
<evidence type="ECO:0000259" key="13">
    <source>
        <dbReference type="Pfam" id="PF07715"/>
    </source>
</evidence>
<reference evidence="15" key="1">
    <citation type="journal article" date="2022" name="ISME J.">
        <title>Genetic and phylogenetic analysis of dissimilatory iodate-reducing bacteria identifies potential niches across the world's oceans.</title>
        <authorList>
            <person name="Reyes-Umana V."/>
            <person name="Henning Z."/>
            <person name="Lee K."/>
            <person name="Barnum T.P."/>
            <person name="Coates J.D."/>
        </authorList>
    </citation>
    <scope>NUCLEOTIDE SEQUENCE [LARGE SCALE GENOMIC DNA]</scope>
    <source>
        <strain evidence="15">IR12</strain>
    </source>
</reference>
<evidence type="ECO:0000256" key="10">
    <source>
        <dbReference type="PROSITE-ProRule" id="PRU01360"/>
    </source>
</evidence>
<feature type="domain" description="TonB-dependent receptor plug" evidence="13">
    <location>
        <begin position="42"/>
        <end position="148"/>
    </location>
</feature>
<keyword evidence="9 10" id="KW-0998">Cell outer membrane</keyword>
<evidence type="ECO:0000256" key="2">
    <source>
        <dbReference type="ARBA" id="ARBA00009810"/>
    </source>
</evidence>
<evidence type="ECO:0000313" key="15">
    <source>
        <dbReference type="Proteomes" id="UP000694660"/>
    </source>
</evidence>
<dbReference type="InterPro" id="IPR012910">
    <property type="entry name" value="Plug_dom"/>
</dbReference>
<evidence type="ECO:0000256" key="5">
    <source>
        <dbReference type="ARBA" id="ARBA00022692"/>
    </source>
</evidence>
<comment type="subcellular location">
    <subcellularLocation>
        <location evidence="1 10">Cell outer membrane</location>
        <topology evidence="1 10">Multi-pass membrane protein</topology>
    </subcellularLocation>
</comment>
<keyword evidence="15" id="KW-1185">Reference proteome</keyword>
<dbReference type="InterPro" id="IPR039426">
    <property type="entry name" value="TonB-dep_rcpt-like"/>
</dbReference>
<dbReference type="PANTHER" id="PTHR30069">
    <property type="entry name" value="TONB-DEPENDENT OUTER MEMBRANE RECEPTOR"/>
    <property type="match status" value="1"/>
</dbReference>
<dbReference type="AlphaFoldDB" id="A0A944DGI5"/>
<dbReference type="InterPro" id="IPR036942">
    <property type="entry name" value="Beta-barrel_TonB_sf"/>
</dbReference>
<feature type="domain" description="TonB-dependent receptor-like beta-barrel" evidence="12">
    <location>
        <begin position="236"/>
        <end position="661"/>
    </location>
</feature>
<dbReference type="RefSeq" id="WP_214362390.1">
    <property type="nucleotide sequence ID" value="NZ_JAEKFT010000016.1"/>
</dbReference>
<keyword evidence="5 10" id="KW-0812">Transmembrane</keyword>
<evidence type="ECO:0000256" key="7">
    <source>
        <dbReference type="ARBA" id="ARBA00023136"/>
    </source>
</evidence>
<comment type="similarity">
    <text evidence="2 10 11">Belongs to the TonB-dependent receptor family.</text>
</comment>
<dbReference type="SUPFAM" id="SSF56935">
    <property type="entry name" value="Porins"/>
    <property type="match status" value="1"/>
</dbReference>
<dbReference type="GO" id="GO:0009279">
    <property type="term" value="C:cell outer membrane"/>
    <property type="evidence" value="ECO:0007669"/>
    <property type="project" value="UniProtKB-SubCell"/>
</dbReference>
<name>A0A944DGI5_DENI1</name>
<comment type="caution">
    <text evidence="14">The sequence shown here is derived from an EMBL/GenBank/DDBJ whole genome shotgun (WGS) entry which is preliminary data.</text>
</comment>
<dbReference type="Pfam" id="PF07715">
    <property type="entry name" value="Plug"/>
    <property type="match status" value="1"/>
</dbReference>
<evidence type="ECO:0000256" key="6">
    <source>
        <dbReference type="ARBA" id="ARBA00023077"/>
    </source>
</evidence>
<evidence type="ECO:0000256" key="8">
    <source>
        <dbReference type="ARBA" id="ARBA00023170"/>
    </source>
</evidence>
<evidence type="ECO:0000256" key="4">
    <source>
        <dbReference type="ARBA" id="ARBA00022452"/>
    </source>
</evidence>
<evidence type="ECO:0000256" key="1">
    <source>
        <dbReference type="ARBA" id="ARBA00004571"/>
    </source>
</evidence>
<proteinExistence type="inferred from homology"/>
<dbReference type="Gene3D" id="2.170.130.10">
    <property type="entry name" value="TonB-dependent receptor, plug domain"/>
    <property type="match status" value="1"/>
</dbReference>
<dbReference type="Pfam" id="PF00593">
    <property type="entry name" value="TonB_dep_Rec_b-barrel"/>
    <property type="match status" value="1"/>
</dbReference>
<evidence type="ECO:0000256" key="11">
    <source>
        <dbReference type="RuleBase" id="RU003357"/>
    </source>
</evidence>
<dbReference type="GO" id="GO:0015344">
    <property type="term" value="F:siderophore uptake transmembrane transporter activity"/>
    <property type="evidence" value="ECO:0007669"/>
    <property type="project" value="TreeGrafter"/>
</dbReference>
<dbReference type="Proteomes" id="UP000694660">
    <property type="component" value="Unassembled WGS sequence"/>
</dbReference>
<evidence type="ECO:0000256" key="3">
    <source>
        <dbReference type="ARBA" id="ARBA00022448"/>
    </source>
</evidence>
<dbReference type="EMBL" id="JAEKFT010000016">
    <property type="protein sequence ID" value="MBT0962433.1"/>
    <property type="molecule type" value="Genomic_DNA"/>
</dbReference>
<dbReference type="InterPro" id="IPR037066">
    <property type="entry name" value="Plug_dom_sf"/>
</dbReference>
<sequence length="688" mass="76096">MTFGALASVPGGALHASDSAAFFDDIPLVLTASRLAQSPMLAPAPVTLIDREMIEASGFTEIHDLLRLVPGFQVADWPGGSPTVANHGIGDAYDRRIKVMIDGRTVNNPIWGDTQWDNLTIRIDDIERIEVVRSANGGAYGANAFQGVVNIITRSPMTEDGYSVISRFGVDGFYDHGVRVNGPADSPVAWRLSASTRSATTFESFVRSNGENELQEGFSREALNLQLVSQINPQDRLSLNFGVSQGVDTRGYPEMGTRLRNFQLDPVQDGDIRNQTVHAAWTRSYSTTSELSLQYFYQGQQARRAWEIDVRGLGEGRDGTIHADRDIDVSAHNLEAQLSGQILPSVQALIGAGVRHERVRSAAYFDTDAALTATYWQTFGNLTWQATDALALNLGGTYEHHDYSGKLFSPRLALNLAVSPDAALRVSAGKAYRAPSLIESHGLETLREDGAVVQIGYNAAQPVDPEEMRFFEIGLVARPMKGLAVDVRVFREAYSGYLDSQSCRLPTAAVPVPSKERCSDVGVFPPADWSAANALTYQSAKTKRFLNLGSFVAKGGEYTVDWRKQGWGRVVFSQAYITLNASDDLVDRDIELSAPQATTSLLFIKELPERWRASLGYYHNDDMYWLNQGDRVPNRDRIDLRLAKRFGPPGAENEFALVMQNLGEIYTEFHEGRYRHEPLIYASLRLVW</sequence>
<protein>
    <submittedName>
        <fullName evidence="14">TonB-dependent receptor</fullName>
    </submittedName>
</protein>
<dbReference type="InterPro" id="IPR000531">
    <property type="entry name" value="Beta-barrel_TonB"/>
</dbReference>
<organism evidence="14 15">
    <name type="scientific">Denitromonas iodatirespirans</name>
    <dbReference type="NCBI Taxonomy" id="2795389"/>
    <lineage>
        <taxon>Bacteria</taxon>
        <taxon>Pseudomonadati</taxon>
        <taxon>Pseudomonadota</taxon>
        <taxon>Betaproteobacteria</taxon>
        <taxon>Rhodocyclales</taxon>
        <taxon>Zoogloeaceae</taxon>
        <taxon>Denitromonas</taxon>
    </lineage>
</organism>
<evidence type="ECO:0000259" key="12">
    <source>
        <dbReference type="Pfam" id="PF00593"/>
    </source>
</evidence>
<evidence type="ECO:0000313" key="14">
    <source>
        <dbReference type="EMBL" id="MBT0962433.1"/>
    </source>
</evidence>
<keyword evidence="3 10" id="KW-0813">Transport</keyword>
<keyword evidence="4 10" id="KW-1134">Transmembrane beta strand</keyword>